<keyword evidence="1" id="KW-0472">Membrane</keyword>
<dbReference type="EMBL" id="CACVBM020001262">
    <property type="protein sequence ID" value="CAA7042189.1"/>
    <property type="molecule type" value="Genomic_DNA"/>
</dbReference>
<name>A0A6D2JPU0_9BRAS</name>
<keyword evidence="3" id="KW-1185">Reference proteome</keyword>
<keyword evidence="1" id="KW-1133">Transmembrane helix</keyword>
<accession>A0A6D2JPU0</accession>
<comment type="caution">
    <text evidence="2">The sequence shown here is derived from an EMBL/GenBank/DDBJ whole genome shotgun (WGS) entry which is preliminary data.</text>
</comment>
<dbReference type="Proteomes" id="UP000467841">
    <property type="component" value="Unassembled WGS sequence"/>
</dbReference>
<protein>
    <submittedName>
        <fullName evidence="2">Uncharacterized protein</fullName>
    </submittedName>
</protein>
<feature type="transmembrane region" description="Helical" evidence="1">
    <location>
        <begin position="19"/>
        <end position="37"/>
    </location>
</feature>
<gene>
    <name evidence="2" type="ORF">MERR_LOCUS29424</name>
</gene>
<organism evidence="2 3">
    <name type="scientific">Microthlaspi erraticum</name>
    <dbReference type="NCBI Taxonomy" id="1685480"/>
    <lineage>
        <taxon>Eukaryota</taxon>
        <taxon>Viridiplantae</taxon>
        <taxon>Streptophyta</taxon>
        <taxon>Embryophyta</taxon>
        <taxon>Tracheophyta</taxon>
        <taxon>Spermatophyta</taxon>
        <taxon>Magnoliopsida</taxon>
        <taxon>eudicotyledons</taxon>
        <taxon>Gunneridae</taxon>
        <taxon>Pentapetalae</taxon>
        <taxon>rosids</taxon>
        <taxon>malvids</taxon>
        <taxon>Brassicales</taxon>
        <taxon>Brassicaceae</taxon>
        <taxon>Coluteocarpeae</taxon>
        <taxon>Microthlaspi</taxon>
    </lineage>
</organism>
<reference evidence="2" key="1">
    <citation type="submission" date="2020-01" db="EMBL/GenBank/DDBJ databases">
        <authorList>
            <person name="Mishra B."/>
        </authorList>
    </citation>
    <scope>NUCLEOTIDE SEQUENCE [LARGE SCALE GENOMIC DNA]</scope>
</reference>
<keyword evidence="1" id="KW-0812">Transmembrane</keyword>
<evidence type="ECO:0000256" key="1">
    <source>
        <dbReference type="SAM" id="Phobius"/>
    </source>
</evidence>
<sequence length="89" mass="9730">MTKCNCACIGLITEILGRVLGFIGIGLVVNVCSVIVLETRIRHSLHLSERDEPSSQQLHSLAAPRRSRNLFTARLKLFTGTSAILEIGN</sequence>
<dbReference type="AlphaFoldDB" id="A0A6D2JPU0"/>
<evidence type="ECO:0000313" key="2">
    <source>
        <dbReference type="EMBL" id="CAA7042189.1"/>
    </source>
</evidence>
<proteinExistence type="predicted"/>
<evidence type="ECO:0000313" key="3">
    <source>
        <dbReference type="Proteomes" id="UP000467841"/>
    </source>
</evidence>